<gene>
    <name evidence="7" type="ORF">WMO37_02650</name>
</gene>
<dbReference type="PANTHER" id="PTHR37820:SF1">
    <property type="entry name" value="CELL DIVISION PROTEIN FTSQ"/>
    <property type="match status" value="1"/>
</dbReference>
<protein>
    <recommendedName>
        <fullName evidence="9">Cell division protein FtsQ</fullName>
    </recommendedName>
</protein>
<feature type="transmembrane region" description="Helical" evidence="6">
    <location>
        <begin position="16"/>
        <end position="38"/>
    </location>
</feature>
<evidence type="ECO:0000256" key="6">
    <source>
        <dbReference type="SAM" id="Phobius"/>
    </source>
</evidence>
<keyword evidence="5" id="KW-0131">Cell cycle</keyword>
<dbReference type="EMBL" id="JBBMFS010000002">
    <property type="protein sequence ID" value="MEQ2553912.1"/>
    <property type="molecule type" value="Genomic_DNA"/>
</dbReference>
<evidence type="ECO:0000256" key="3">
    <source>
        <dbReference type="ARBA" id="ARBA00022692"/>
    </source>
</evidence>
<comment type="caution">
    <text evidence="7">The sequence shown here is derived from an EMBL/GenBank/DDBJ whole genome shotgun (WGS) entry which is preliminary data.</text>
</comment>
<evidence type="ECO:0008006" key="9">
    <source>
        <dbReference type="Google" id="ProtNLM"/>
    </source>
</evidence>
<evidence type="ECO:0000256" key="1">
    <source>
        <dbReference type="ARBA" id="ARBA00022475"/>
    </source>
</evidence>
<evidence type="ECO:0000313" key="7">
    <source>
        <dbReference type="EMBL" id="MEQ2553912.1"/>
    </source>
</evidence>
<keyword evidence="1" id="KW-1003">Cell membrane</keyword>
<evidence type="ECO:0000256" key="4">
    <source>
        <dbReference type="ARBA" id="ARBA00022989"/>
    </source>
</evidence>
<keyword evidence="4 6" id="KW-1133">Transmembrane helix</keyword>
<name>A0ABV1H433_9FIRM</name>
<organism evidence="7 8">
    <name type="scientific">Lachnospira intestinalis</name>
    <dbReference type="NCBI Taxonomy" id="3133158"/>
    <lineage>
        <taxon>Bacteria</taxon>
        <taxon>Bacillati</taxon>
        <taxon>Bacillota</taxon>
        <taxon>Clostridia</taxon>
        <taxon>Lachnospirales</taxon>
        <taxon>Lachnospiraceae</taxon>
        <taxon>Lachnospira</taxon>
    </lineage>
</organism>
<keyword evidence="2" id="KW-0132">Cell division</keyword>
<dbReference type="Proteomes" id="UP001546774">
    <property type="component" value="Unassembled WGS sequence"/>
</dbReference>
<reference evidence="7" key="1">
    <citation type="submission" date="2024-03" db="EMBL/GenBank/DDBJ databases">
        <title>Human intestinal bacterial collection.</title>
        <authorList>
            <person name="Pauvert C."/>
            <person name="Hitch T.C.A."/>
            <person name="Clavel T."/>
        </authorList>
    </citation>
    <scope>NUCLEOTIDE SEQUENCE [LARGE SCALE GENOMIC DNA]</scope>
    <source>
        <strain evidence="7">CLA-AA-H89B</strain>
    </source>
</reference>
<accession>A0ABV1H433</accession>
<evidence type="ECO:0000256" key="2">
    <source>
        <dbReference type="ARBA" id="ARBA00022618"/>
    </source>
</evidence>
<keyword evidence="6" id="KW-0472">Membrane</keyword>
<keyword evidence="3 6" id="KW-0812">Transmembrane</keyword>
<sequence length="243" mass="27170">MGKQLGRKNNKGKLKWILAGIVIALLLAGGGIYAGFMVTDITYTGNKHYTQQQMTECIFGTEHPNALIYTLFGKKNKNIPFIQKYDVEVTWPNKMNVAVYEKAIVGYISYMGCNMYFDKDGIVVESSSENYEDVPQITGLDFKSIVLDAKLEVGNDAVFSQILELTQAFDKYQLGVKKVYFDSSYNVSLYMGNVKVMLGSAADCNDKLYALKQVSEKLTGMKGTLHLENYDGTTASIIFKKEN</sequence>
<proteinExistence type="predicted"/>
<evidence type="ECO:0000313" key="8">
    <source>
        <dbReference type="Proteomes" id="UP001546774"/>
    </source>
</evidence>
<dbReference type="InterPro" id="IPR050487">
    <property type="entry name" value="FtsQ_DivIB"/>
</dbReference>
<dbReference type="PANTHER" id="PTHR37820">
    <property type="entry name" value="CELL DIVISION PROTEIN DIVIB"/>
    <property type="match status" value="1"/>
</dbReference>
<keyword evidence="8" id="KW-1185">Reference proteome</keyword>
<evidence type="ECO:0000256" key="5">
    <source>
        <dbReference type="ARBA" id="ARBA00023306"/>
    </source>
</evidence>